<evidence type="ECO:0000313" key="1">
    <source>
        <dbReference type="EMBL" id="RID63590.1"/>
    </source>
</evidence>
<sequence length="69" mass="8448">MRFFFIILKESSIYTNLKVSFFFPRGIHDEATGGPQRFHPYLLSPLLRLRLLHHHWSFLRRTEQFSEFH</sequence>
<accession>A0A397ZJT0</accession>
<dbReference type="Proteomes" id="UP000264353">
    <property type="component" value="Chromosome A5"/>
</dbReference>
<gene>
    <name evidence="1" type="ORF">BRARA_E02586</name>
</gene>
<reference evidence="1 2" key="1">
    <citation type="submission" date="2018-06" db="EMBL/GenBank/DDBJ databases">
        <title>WGS assembly of Brassica rapa FPsc.</title>
        <authorList>
            <person name="Bowman J."/>
            <person name="Kohchi T."/>
            <person name="Yamato K."/>
            <person name="Jenkins J."/>
            <person name="Shu S."/>
            <person name="Ishizaki K."/>
            <person name="Yamaoka S."/>
            <person name="Nishihama R."/>
            <person name="Nakamura Y."/>
            <person name="Berger F."/>
            <person name="Adam C."/>
            <person name="Aki S."/>
            <person name="Althoff F."/>
            <person name="Araki T."/>
            <person name="Arteaga-Vazquez M."/>
            <person name="Balasubrmanian S."/>
            <person name="Bauer D."/>
            <person name="Boehm C."/>
            <person name="Briginshaw L."/>
            <person name="Caballero-Perez J."/>
            <person name="Catarino B."/>
            <person name="Chen F."/>
            <person name="Chiyoda S."/>
            <person name="Chovatia M."/>
            <person name="Davies K."/>
            <person name="Delmans M."/>
            <person name="Demura T."/>
            <person name="Dierschke T."/>
            <person name="Dolan L."/>
            <person name="Dorantes-Acosta A."/>
            <person name="Eklund D."/>
            <person name="Florent S."/>
            <person name="Flores-Sandoval E."/>
            <person name="Fujiyama A."/>
            <person name="Fukuzawa H."/>
            <person name="Galik B."/>
            <person name="Grimanelli D."/>
            <person name="Grimwood J."/>
            <person name="Grossniklaus U."/>
            <person name="Hamada T."/>
            <person name="Haseloff J."/>
            <person name="Hetherington A."/>
            <person name="Higo A."/>
            <person name="Hirakawa Y."/>
            <person name="Hundley H."/>
            <person name="Ikeda Y."/>
            <person name="Inoue K."/>
            <person name="Inoue S."/>
            <person name="Ishida S."/>
            <person name="Jia Q."/>
            <person name="Kakita M."/>
            <person name="Kanazawa T."/>
            <person name="Kawai Y."/>
            <person name="Kawashima T."/>
            <person name="Kennedy M."/>
            <person name="Kinose K."/>
            <person name="Kinoshita T."/>
            <person name="Kohara Y."/>
            <person name="Koide E."/>
            <person name="Komatsu K."/>
            <person name="Kopischke S."/>
            <person name="Kubo M."/>
            <person name="Kyozuka J."/>
            <person name="Lagercrantz U."/>
            <person name="Lin S."/>
            <person name="Lindquist E."/>
            <person name="Lipzen A."/>
            <person name="Lu C."/>
            <person name="Luna E."/>
            <person name="Martienssen R."/>
            <person name="Minamino N."/>
            <person name="Mizutani M."/>
            <person name="Mizutani M."/>
            <person name="Mochizuki N."/>
            <person name="Monte I."/>
            <person name="Mosher R."/>
            <person name="Nagasaki H."/>
            <person name="Nakagami H."/>
            <person name="Naramoto S."/>
            <person name="Nishitani K."/>
            <person name="Ohtani M."/>
            <person name="Okamoto T."/>
            <person name="Okumura M."/>
            <person name="Phillips J."/>
            <person name="Pollak B."/>
            <person name="Reinders A."/>
            <person name="Roevekamp M."/>
            <person name="Sano R."/>
            <person name="Sawa S."/>
            <person name="Schmid M."/>
            <person name="Shirakawa M."/>
            <person name="Solano R."/>
            <person name="Spunde A."/>
            <person name="Suetsugu N."/>
            <person name="Sugano S."/>
            <person name="Sugiyama A."/>
            <person name="Sun R."/>
            <person name="Suzuki Y."/>
            <person name="Takenaka M."/>
            <person name="Takezawa D."/>
            <person name="Tomogane H."/>
            <person name="Tsuzuki M."/>
            <person name="Ueda T."/>
            <person name="Umeda M."/>
            <person name="Ward J."/>
            <person name="Watanabe Y."/>
            <person name="Yazaki K."/>
            <person name="Yokoyama R."/>
            <person name="Yoshitake Y."/>
            <person name="Yotsui I."/>
            <person name="Zachgo S."/>
            <person name="Schmutz J."/>
        </authorList>
    </citation>
    <scope>NUCLEOTIDE SEQUENCE [LARGE SCALE GENOMIC DNA]</scope>
    <source>
        <strain evidence="2">cv. B-3</strain>
    </source>
</reference>
<organism evidence="1 2">
    <name type="scientific">Brassica campestris</name>
    <name type="common">Field mustard</name>
    <dbReference type="NCBI Taxonomy" id="3711"/>
    <lineage>
        <taxon>Eukaryota</taxon>
        <taxon>Viridiplantae</taxon>
        <taxon>Streptophyta</taxon>
        <taxon>Embryophyta</taxon>
        <taxon>Tracheophyta</taxon>
        <taxon>Spermatophyta</taxon>
        <taxon>Magnoliopsida</taxon>
        <taxon>eudicotyledons</taxon>
        <taxon>Gunneridae</taxon>
        <taxon>Pentapetalae</taxon>
        <taxon>rosids</taxon>
        <taxon>malvids</taxon>
        <taxon>Brassicales</taxon>
        <taxon>Brassicaceae</taxon>
        <taxon>Brassiceae</taxon>
        <taxon>Brassica</taxon>
    </lineage>
</organism>
<name>A0A397ZJT0_BRACM</name>
<dbReference type="AlphaFoldDB" id="A0A397ZJT0"/>
<protein>
    <submittedName>
        <fullName evidence="1">Uncharacterized protein</fullName>
    </submittedName>
</protein>
<evidence type="ECO:0000313" key="2">
    <source>
        <dbReference type="Proteomes" id="UP000264353"/>
    </source>
</evidence>
<dbReference type="EMBL" id="CM010632">
    <property type="protein sequence ID" value="RID63590.1"/>
    <property type="molecule type" value="Genomic_DNA"/>
</dbReference>
<proteinExistence type="predicted"/>